<reference evidence="2" key="1">
    <citation type="journal article" date="2013" name="Nature">
        <title>Pan genome of the phytoplankton Emiliania underpins its global distribution.</title>
        <authorList>
            <person name="Read B.A."/>
            <person name="Kegel J."/>
            <person name="Klute M.J."/>
            <person name="Kuo A."/>
            <person name="Lefebvre S.C."/>
            <person name="Maumus F."/>
            <person name="Mayer C."/>
            <person name="Miller J."/>
            <person name="Monier A."/>
            <person name="Salamov A."/>
            <person name="Young J."/>
            <person name="Aguilar M."/>
            <person name="Claverie J.M."/>
            <person name="Frickenhaus S."/>
            <person name="Gonzalez K."/>
            <person name="Herman E.K."/>
            <person name="Lin Y.C."/>
            <person name="Napier J."/>
            <person name="Ogata H."/>
            <person name="Sarno A.F."/>
            <person name="Shmutz J."/>
            <person name="Schroeder D."/>
            <person name="de Vargas C."/>
            <person name="Verret F."/>
            <person name="von Dassow P."/>
            <person name="Valentin K."/>
            <person name="Van de Peer Y."/>
            <person name="Wheeler G."/>
            <person name="Dacks J.B."/>
            <person name="Delwiche C.F."/>
            <person name="Dyhrman S.T."/>
            <person name="Glockner G."/>
            <person name="John U."/>
            <person name="Richards T."/>
            <person name="Worden A.Z."/>
            <person name="Zhang X."/>
            <person name="Grigoriev I.V."/>
            <person name="Allen A.E."/>
            <person name="Bidle K."/>
            <person name="Borodovsky M."/>
            <person name="Bowler C."/>
            <person name="Brownlee C."/>
            <person name="Cock J.M."/>
            <person name="Elias M."/>
            <person name="Gladyshev V.N."/>
            <person name="Groth M."/>
            <person name="Guda C."/>
            <person name="Hadaegh A."/>
            <person name="Iglesias-Rodriguez M.D."/>
            <person name="Jenkins J."/>
            <person name="Jones B.M."/>
            <person name="Lawson T."/>
            <person name="Leese F."/>
            <person name="Lindquist E."/>
            <person name="Lobanov A."/>
            <person name="Lomsadze A."/>
            <person name="Malik S.B."/>
            <person name="Marsh M.E."/>
            <person name="Mackinder L."/>
            <person name="Mock T."/>
            <person name="Mueller-Roeber B."/>
            <person name="Pagarete A."/>
            <person name="Parker M."/>
            <person name="Probert I."/>
            <person name="Quesneville H."/>
            <person name="Raines C."/>
            <person name="Rensing S.A."/>
            <person name="Riano-Pachon D.M."/>
            <person name="Richier S."/>
            <person name="Rokitta S."/>
            <person name="Shiraiwa Y."/>
            <person name="Soanes D.M."/>
            <person name="van der Giezen M."/>
            <person name="Wahlund T.M."/>
            <person name="Williams B."/>
            <person name="Wilson W."/>
            <person name="Wolfe G."/>
            <person name="Wurch L.L."/>
        </authorList>
    </citation>
    <scope>NUCLEOTIDE SEQUENCE</scope>
</reference>
<keyword evidence="2" id="KW-1185">Reference proteome</keyword>
<dbReference type="RefSeq" id="XP_005761732.1">
    <property type="nucleotide sequence ID" value="XM_005761675.1"/>
</dbReference>
<dbReference type="GeneID" id="17255432"/>
<proteinExistence type="predicted"/>
<evidence type="ECO:0000313" key="2">
    <source>
        <dbReference type="Proteomes" id="UP000013827"/>
    </source>
</evidence>
<accession>A0A0D3IDG8</accession>
<sequence length="172" mass="17679">MQRLSVVLHTAVAWQTVNELASSAIAAARAELTRAAKPLPQRAIPAYAAYVKEMMSKRPLGVSTPEYFKTLGSQWSGMGDAEKAKYAAARPKAPPAGKGAGAIKLTAASTDSLAKALSKAVIGGLLADVKAAADAPSGAARSLLLEGGRLKVDSVDAKGRIALTLLPSKAKE</sequence>
<dbReference type="Proteomes" id="UP000013827">
    <property type="component" value="Unassembled WGS sequence"/>
</dbReference>
<dbReference type="CDD" id="cd00084">
    <property type="entry name" value="HMG-box_SF"/>
    <property type="match status" value="1"/>
</dbReference>
<dbReference type="InterPro" id="IPR036910">
    <property type="entry name" value="HMG_box_dom_sf"/>
</dbReference>
<dbReference type="AlphaFoldDB" id="A0A0D3IDG8"/>
<reference evidence="1" key="2">
    <citation type="submission" date="2024-10" db="UniProtKB">
        <authorList>
            <consortium name="EnsemblProtists"/>
        </authorList>
    </citation>
    <scope>IDENTIFICATION</scope>
</reference>
<dbReference type="HOGENOM" id="CLU_1558139_0_0_1"/>
<evidence type="ECO:0008006" key="3">
    <source>
        <dbReference type="Google" id="ProtNLM"/>
    </source>
</evidence>
<evidence type="ECO:0000313" key="1">
    <source>
        <dbReference type="EnsemblProtists" id="EOD09303"/>
    </source>
</evidence>
<dbReference type="KEGG" id="ehx:EMIHUDRAFT_216700"/>
<dbReference type="PaxDb" id="2903-EOD09303"/>
<name>A0A0D3IDG8_EMIH1</name>
<dbReference type="SUPFAM" id="SSF47095">
    <property type="entry name" value="HMG-box"/>
    <property type="match status" value="1"/>
</dbReference>
<dbReference type="Gene3D" id="1.10.30.10">
    <property type="entry name" value="High mobility group box domain"/>
    <property type="match status" value="1"/>
</dbReference>
<organism evidence="1 2">
    <name type="scientific">Emiliania huxleyi (strain CCMP1516)</name>
    <dbReference type="NCBI Taxonomy" id="280463"/>
    <lineage>
        <taxon>Eukaryota</taxon>
        <taxon>Haptista</taxon>
        <taxon>Haptophyta</taxon>
        <taxon>Prymnesiophyceae</taxon>
        <taxon>Isochrysidales</taxon>
        <taxon>Noelaerhabdaceae</taxon>
        <taxon>Emiliania</taxon>
    </lineage>
</organism>
<dbReference type="EnsemblProtists" id="EOD09303">
    <property type="protein sequence ID" value="EOD09303"/>
    <property type="gene ID" value="EMIHUDRAFT_216700"/>
</dbReference>
<protein>
    <recommendedName>
        <fullName evidence="3">HMG box domain-containing protein</fullName>
    </recommendedName>
</protein>